<proteinExistence type="predicted"/>
<organism evidence="1 2">
    <name type="scientific">Crotalaria pallida</name>
    <name type="common">Smooth rattlebox</name>
    <name type="synonym">Crotalaria striata</name>
    <dbReference type="NCBI Taxonomy" id="3830"/>
    <lineage>
        <taxon>Eukaryota</taxon>
        <taxon>Viridiplantae</taxon>
        <taxon>Streptophyta</taxon>
        <taxon>Embryophyta</taxon>
        <taxon>Tracheophyta</taxon>
        <taxon>Spermatophyta</taxon>
        <taxon>Magnoliopsida</taxon>
        <taxon>eudicotyledons</taxon>
        <taxon>Gunneridae</taxon>
        <taxon>Pentapetalae</taxon>
        <taxon>rosids</taxon>
        <taxon>fabids</taxon>
        <taxon>Fabales</taxon>
        <taxon>Fabaceae</taxon>
        <taxon>Papilionoideae</taxon>
        <taxon>50 kb inversion clade</taxon>
        <taxon>genistoids sensu lato</taxon>
        <taxon>core genistoids</taxon>
        <taxon>Crotalarieae</taxon>
        <taxon>Crotalaria</taxon>
    </lineage>
</organism>
<sequence length="80" mass="9324">MFWRYPHSGVELLLASQVYMNGGPLLYCGVFRICCKLIFIILQSLSAKTLELSKQERVQFHKADPRLAKDTYQTIYSRTH</sequence>
<protein>
    <submittedName>
        <fullName evidence="1">Uncharacterized protein</fullName>
    </submittedName>
</protein>
<evidence type="ECO:0000313" key="1">
    <source>
        <dbReference type="EMBL" id="KAK7245205.1"/>
    </source>
</evidence>
<evidence type="ECO:0000313" key="2">
    <source>
        <dbReference type="Proteomes" id="UP001372338"/>
    </source>
</evidence>
<gene>
    <name evidence="1" type="ORF">RIF29_40040</name>
</gene>
<dbReference type="Proteomes" id="UP001372338">
    <property type="component" value="Unassembled WGS sequence"/>
</dbReference>
<keyword evidence="2" id="KW-1185">Reference proteome</keyword>
<name>A0AAN9HN30_CROPI</name>
<accession>A0AAN9HN30</accession>
<comment type="caution">
    <text evidence="1">The sequence shown here is derived from an EMBL/GenBank/DDBJ whole genome shotgun (WGS) entry which is preliminary data.</text>
</comment>
<reference evidence="1 2" key="1">
    <citation type="submission" date="2024-01" db="EMBL/GenBank/DDBJ databases">
        <title>The genomes of 5 underutilized Papilionoideae crops provide insights into root nodulation and disease resistanc.</title>
        <authorList>
            <person name="Yuan L."/>
        </authorList>
    </citation>
    <scope>NUCLEOTIDE SEQUENCE [LARGE SCALE GENOMIC DNA]</scope>
    <source>
        <strain evidence="1">ZHUSHIDOU_FW_LH</strain>
        <tissue evidence="1">Leaf</tissue>
    </source>
</reference>
<dbReference type="AlphaFoldDB" id="A0AAN9HN30"/>
<dbReference type="EMBL" id="JAYWIO010000008">
    <property type="protein sequence ID" value="KAK7245205.1"/>
    <property type="molecule type" value="Genomic_DNA"/>
</dbReference>